<evidence type="ECO:0000256" key="5">
    <source>
        <dbReference type="ARBA" id="ARBA00022617"/>
    </source>
</evidence>
<feature type="binding site" description="axial binding residue" evidence="12">
    <location>
        <position position="83"/>
    </location>
    <ligand>
        <name>heme</name>
        <dbReference type="ChEBI" id="CHEBI:30413"/>
        <note>ligand shared with second transmembrane subunit</note>
    </ligand>
    <ligandPart>
        <name>Fe</name>
        <dbReference type="ChEBI" id="CHEBI:18248"/>
    </ligandPart>
</feature>
<keyword evidence="8 13" id="KW-1133">Transmembrane helix</keyword>
<keyword evidence="7 12" id="KW-0479">Metal-binding</keyword>
<comment type="subcellular location">
    <subcellularLocation>
        <location evidence="2">Membrane</location>
        <topology evidence="2">Multi-pass membrane protein</topology>
    </subcellularLocation>
</comment>
<evidence type="ECO:0000256" key="12">
    <source>
        <dbReference type="PIRSR" id="PIRSR000178-1"/>
    </source>
</evidence>
<comment type="function">
    <text evidence="1">Membrane-anchoring subunit of succinate dehydrogenase (SDH).</text>
</comment>
<dbReference type="EMBL" id="LNUW01000031">
    <property type="protein sequence ID" value="KXG85668.1"/>
    <property type="molecule type" value="Genomic_DNA"/>
</dbReference>
<dbReference type="RefSeq" id="WP_067645796.1">
    <property type="nucleotide sequence ID" value="NZ_KQ961025.1"/>
</dbReference>
<evidence type="ECO:0000256" key="8">
    <source>
        <dbReference type="ARBA" id="ARBA00022989"/>
    </source>
</evidence>
<evidence type="ECO:0000256" key="11">
    <source>
        <dbReference type="ARBA" id="ARBA00025912"/>
    </source>
</evidence>
<dbReference type="CDD" id="cd03499">
    <property type="entry name" value="SQR_TypeC_SdhC"/>
    <property type="match status" value="1"/>
</dbReference>
<dbReference type="InterPro" id="IPR018495">
    <property type="entry name" value="Succ_DH_cyt_bsu_CS"/>
</dbReference>
<proteinExistence type="inferred from homology"/>
<dbReference type="AlphaFoldDB" id="A0A135P2N7"/>
<evidence type="ECO:0000256" key="13">
    <source>
        <dbReference type="SAM" id="Phobius"/>
    </source>
</evidence>
<dbReference type="InterPro" id="IPR034804">
    <property type="entry name" value="SQR/QFR_C/D"/>
</dbReference>
<dbReference type="GO" id="GO:0009055">
    <property type="term" value="F:electron transfer activity"/>
    <property type="evidence" value="ECO:0007669"/>
    <property type="project" value="InterPro"/>
</dbReference>
<keyword evidence="9 12" id="KW-0408">Iron</keyword>
<comment type="cofactor">
    <cofactor evidence="12">
        <name>heme</name>
        <dbReference type="ChEBI" id="CHEBI:30413"/>
    </cofactor>
    <text evidence="12">The heme is bound between the two transmembrane subunits.</text>
</comment>
<sequence>MANVTNNRPLSPHLQVYKLIPTMLASIVHRITGAALYFGTLLVVWWLVAAASGGAYYEWVQWAMGSIIGKLILIGYTWALMYHMLSGLRHFMWDLGYGFEKHFTTKLVKISLVVSICLTALIWVIAYIVR</sequence>
<dbReference type="PROSITE" id="PS01000">
    <property type="entry name" value="SDH_CYT_1"/>
    <property type="match status" value="1"/>
</dbReference>
<keyword evidence="15" id="KW-1185">Reference proteome</keyword>
<dbReference type="GO" id="GO:0006099">
    <property type="term" value="P:tricarboxylic acid cycle"/>
    <property type="evidence" value="ECO:0007669"/>
    <property type="project" value="InterPro"/>
</dbReference>
<comment type="similarity">
    <text evidence="3">Belongs to the cytochrome b560 family.</text>
</comment>
<dbReference type="Proteomes" id="UP000070498">
    <property type="component" value="Unassembled WGS sequence"/>
</dbReference>
<dbReference type="OrthoDB" id="9799441at2"/>
<dbReference type="InterPro" id="IPR000701">
    <property type="entry name" value="SuccDH_FuR_B_TM-su"/>
</dbReference>
<keyword evidence="10 13" id="KW-0472">Membrane</keyword>
<dbReference type="PROSITE" id="PS01001">
    <property type="entry name" value="SDH_CYT_2"/>
    <property type="match status" value="1"/>
</dbReference>
<evidence type="ECO:0000256" key="9">
    <source>
        <dbReference type="ARBA" id="ARBA00023004"/>
    </source>
</evidence>
<organism evidence="14 15">
    <name type="scientific">Agrobacterium bohemicum</name>
    <dbReference type="NCBI Taxonomy" id="2052828"/>
    <lineage>
        <taxon>Bacteria</taxon>
        <taxon>Pseudomonadati</taxon>
        <taxon>Pseudomonadota</taxon>
        <taxon>Alphaproteobacteria</taxon>
        <taxon>Hyphomicrobiales</taxon>
        <taxon>Rhizobiaceae</taxon>
        <taxon>Rhizobium/Agrobacterium group</taxon>
        <taxon>Agrobacterium</taxon>
    </lineage>
</organism>
<dbReference type="NCBIfam" id="TIGR02970">
    <property type="entry name" value="succ_dehyd_cytB"/>
    <property type="match status" value="1"/>
</dbReference>
<comment type="subunit">
    <text evidence="11">Part of an enzyme complex containing four subunits: a flavoprotein, an iron-sulfur protein, plus two membrane-anchoring proteins, SdhC and SdhD. The complex can form homotrimers.</text>
</comment>
<evidence type="ECO:0000256" key="3">
    <source>
        <dbReference type="ARBA" id="ARBA00007244"/>
    </source>
</evidence>
<dbReference type="Pfam" id="PF01127">
    <property type="entry name" value="Sdh_cyt"/>
    <property type="match status" value="1"/>
</dbReference>
<evidence type="ECO:0000256" key="7">
    <source>
        <dbReference type="ARBA" id="ARBA00022723"/>
    </source>
</evidence>
<feature type="transmembrane region" description="Helical" evidence="13">
    <location>
        <begin position="34"/>
        <end position="56"/>
    </location>
</feature>
<dbReference type="Gene3D" id="1.20.1300.10">
    <property type="entry name" value="Fumarate reductase/succinate dehydrogenase, transmembrane subunit"/>
    <property type="match status" value="1"/>
</dbReference>
<evidence type="ECO:0000313" key="14">
    <source>
        <dbReference type="EMBL" id="KXG85668.1"/>
    </source>
</evidence>
<keyword evidence="5 12" id="KW-0349">Heme</keyword>
<reference evidence="14 15" key="1">
    <citation type="submission" date="2015-11" db="EMBL/GenBank/DDBJ databases">
        <title>Draft genome sequence of Agrobacterium sp. R89-1.</title>
        <authorList>
            <person name="Zahradnik J."/>
            <person name="Kyslikova E."/>
            <person name="Palyzova A."/>
            <person name="Kyslik P."/>
        </authorList>
    </citation>
    <scope>NUCLEOTIDE SEQUENCE [LARGE SCALE GENOMIC DNA]</scope>
    <source>
        <strain evidence="14 15">R89-1</strain>
    </source>
</reference>
<name>A0A135P2N7_9HYPH</name>
<dbReference type="STRING" id="2052828.ATO67_06330"/>
<dbReference type="GO" id="GO:0016020">
    <property type="term" value="C:membrane"/>
    <property type="evidence" value="ECO:0007669"/>
    <property type="project" value="UniProtKB-SubCell"/>
</dbReference>
<dbReference type="PIRSF" id="PIRSF000178">
    <property type="entry name" value="SDH_cyt_b560"/>
    <property type="match status" value="1"/>
</dbReference>
<accession>A0A135P2N7</accession>
<comment type="caution">
    <text evidence="14">The sequence shown here is derived from an EMBL/GenBank/DDBJ whole genome shotgun (WGS) entry which is preliminary data.</text>
</comment>
<feature type="transmembrane region" description="Helical" evidence="13">
    <location>
        <begin position="62"/>
        <end position="85"/>
    </location>
</feature>
<evidence type="ECO:0000313" key="15">
    <source>
        <dbReference type="Proteomes" id="UP000070498"/>
    </source>
</evidence>
<feature type="transmembrane region" description="Helical" evidence="13">
    <location>
        <begin position="106"/>
        <end position="129"/>
    </location>
</feature>
<gene>
    <name evidence="14" type="ORF">ATO67_06330</name>
</gene>
<dbReference type="SUPFAM" id="SSF81343">
    <property type="entry name" value="Fumarate reductase respiratory complex transmembrane subunits"/>
    <property type="match status" value="1"/>
</dbReference>
<dbReference type="InterPro" id="IPR014314">
    <property type="entry name" value="Succ_DH_cytb556"/>
</dbReference>
<evidence type="ECO:0000256" key="6">
    <source>
        <dbReference type="ARBA" id="ARBA00022692"/>
    </source>
</evidence>
<evidence type="ECO:0000256" key="10">
    <source>
        <dbReference type="ARBA" id="ARBA00023136"/>
    </source>
</evidence>
<protein>
    <recommendedName>
        <fullName evidence="4">Succinate dehydrogenase cytochrome b556 subunit</fullName>
    </recommendedName>
</protein>
<dbReference type="PANTHER" id="PTHR10978:SF5">
    <property type="entry name" value="SUCCINATE DEHYDROGENASE CYTOCHROME B560 SUBUNIT, MITOCHONDRIAL"/>
    <property type="match status" value="1"/>
</dbReference>
<evidence type="ECO:0000256" key="2">
    <source>
        <dbReference type="ARBA" id="ARBA00004141"/>
    </source>
</evidence>
<dbReference type="PANTHER" id="PTHR10978">
    <property type="entry name" value="SUCCINATE DEHYDROGENASE CYTOCHROME B560 SUBUNIT"/>
    <property type="match status" value="1"/>
</dbReference>
<keyword evidence="6 13" id="KW-0812">Transmembrane</keyword>
<evidence type="ECO:0000256" key="1">
    <source>
        <dbReference type="ARBA" id="ARBA00004050"/>
    </source>
</evidence>
<dbReference type="GO" id="GO:0046872">
    <property type="term" value="F:metal ion binding"/>
    <property type="evidence" value="ECO:0007669"/>
    <property type="project" value="UniProtKB-KW"/>
</dbReference>
<evidence type="ECO:0000256" key="4">
    <source>
        <dbReference type="ARBA" id="ARBA00020076"/>
    </source>
</evidence>